<dbReference type="EMBL" id="JAGGJB010000003">
    <property type="protein sequence ID" value="MDN7124493.1"/>
    <property type="molecule type" value="Genomic_DNA"/>
</dbReference>
<dbReference type="CDD" id="cd13127">
    <property type="entry name" value="MATE_tuaB_like"/>
    <property type="match status" value="1"/>
</dbReference>
<keyword evidence="5 7" id="KW-1133">Transmembrane helix</keyword>
<feature type="transmembrane region" description="Helical" evidence="7">
    <location>
        <begin position="288"/>
        <end position="307"/>
    </location>
</feature>
<feature type="transmembrane region" description="Helical" evidence="7">
    <location>
        <begin position="380"/>
        <end position="399"/>
    </location>
</feature>
<dbReference type="RefSeq" id="WP_301774446.1">
    <property type="nucleotide sequence ID" value="NZ_JAGGJB010000003.1"/>
</dbReference>
<keyword evidence="10" id="KW-1185">Reference proteome</keyword>
<feature type="transmembrane region" description="Helical" evidence="7">
    <location>
        <begin position="319"/>
        <end position="338"/>
    </location>
</feature>
<evidence type="ECO:0000256" key="2">
    <source>
        <dbReference type="ARBA" id="ARBA00007430"/>
    </source>
</evidence>
<dbReference type="Proteomes" id="UP001169492">
    <property type="component" value="Unassembled WGS sequence"/>
</dbReference>
<evidence type="ECO:0000313" key="9">
    <source>
        <dbReference type="EMBL" id="MDN7129216.1"/>
    </source>
</evidence>
<dbReference type="Pfam" id="PF13440">
    <property type="entry name" value="Polysacc_synt_3"/>
    <property type="match status" value="1"/>
</dbReference>
<protein>
    <submittedName>
        <fullName evidence="8">Lipopolysaccharide biosynthesis protein</fullName>
    </submittedName>
</protein>
<proteinExistence type="inferred from homology"/>
<organism evidence="8 11">
    <name type="scientific">Pseudidiomarina terrestris</name>
    <dbReference type="NCBI Taxonomy" id="2820060"/>
    <lineage>
        <taxon>Bacteria</taxon>
        <taxon>Pseudomonadati</taxon>
        <taxon>Pseudomonadota</taxon>
        <taxon>Gammaproteobacteria</taxon>
        <taxon>Alteromonadales</taxon>
        <taxon>Idiomarinaceae</taxon>
        <taxon>Pseudidiomarina</taxon>
    </lineage>
</organism>
<feature type="transmembrane region" description="Helical" evidence="7">
    <location>
        <begin position="80"/>
        <end position="103"/>
    </location>
</feature>
<sequence>MQNMNQKIGIGVIWNFINLFASRGASVLFTLLLARFLAPDAFGLIAMMSVLIELANILVTSGMGQALIRSKSVNEVELSTAFWANLATSGFVYLFLFFAAPFFANFYQQPELIELIRVLGLVVFINSGRTVQVAILSRRMNFKVQALANTVGVLLSGALAISLAYMGAGVWSLVAQILSSALVAVAILWIRSSWRPRLVFSYSAFRELFRFGKNLLLEGVLATLYQNSYFLVIGKLFSAEITGLYYFARRITHIIATQLTGAVQQATYPALATLQDQQDALRSKYRQVIQMMMFICAPLMIAVGGFADPVFKLLFSAEWHAAIEYIEWLVIVAVLYPLHSISLNIMNVKGRSDLVLKVGLIKKSINLALLFAAIPFGVKGIVISQVIGSFIALAPGIYVSGRLIQYSVREQLLDAFKPVLAAALALVVIKVVVEVLVQQPYPLIFIPVAGLCYLVMFLVFTRLLKAEGLNYSMNIVTRRYFRFSRREK</sequence>
<dbReference type="PANTHER" id="PTHR30250">
    <property type="entry name" value="PST FAMILY PREDICTED COLANIC ACID TRANSPORTER"/>
    <property type="match status" value="1"/>
</dbReference>
<feature type="transmembrane region" description="Helical" evidence="7">
    <location>
        <begin position="12"/>
        <end position="38"/>
    </location>
</feature>
<comment type="subcellular location">
    <subcellularLocation>
        <location evidence="1">Cell membrane</location>
        <topology evidence="1">Multi-pass membrane protein</topology>
    </subcellularLocation>
</comment>
<keyword evidence="3" id="KW-1003">Cell membrane</keyword>
<comment type="caution">
    <text evidence="8">The sequence shown here is derived from an EMBL/GenBank/DDBJ whole genome shotgun (WGS) entry which is preliminary data.</text>
</comment>
<name>A0AAW7QZM6_9GAMM</name>
<evidence type="ECO:0000313" key="11">
    <source>
        <dbReference type="Proteomes" id="UP001169492"/>
    </source>
</evidence>
<reference evidence="10 11" key="1">
    <citation type="submission" date="2021-03" db="EMBL/GenBank/DDBJ databases">
        <title>Pseudidiomarina terrestris, a new bacterium isolated from saline soil.</title>
        <authorList>
            <person name="Galisteo C."/>
            <person name="De La Haba R."/>
            <person name="Sanchez-Porro C."/>
            <person name="Ventosa A."/>
        </authorList>
    </citation>
    <scope>NUCLEOTIDE SEQUENCE [LARGE SCALE GENOMIC DNA]</scope>
    <source>
        <strain evidence="8 11">1APP75-32.1</strain>
        <strain evidence="10">1APR75-15</strain>
        <strain evidence="9">1ASR75-15</strain>
    </source>
</reference>
<feature type="transmembrane region" description="Helical" evidence="7">
    <location>
        <begin position="44"/>
        <end position="68"/>
    </location>
</feature>
<dbReference type="AlphaFoldDB" id="A0AAW7QZM6"/>
<evidence type="ECO:0000256" key="3">
    <source>
        <dbReference type="ARBA" id="ARBA00022475"/>
    </source>
</evidence>
<feature type="transmembrane region" description="Helical" evidence="7">
    <location>
        <begin position="115"/>
        <end position="135"/>
    </location>
</feature>
<evidence type="ECO:0000313" key="8">
    <source>
        <dbReference type="EMBL" id="MDN7124493.1"/>
    </source>
</evidence>
<keyword evidence="4 7" id="KW-0812">Transmembrane</keyword>
<evidence type="ECO:0000256" key="7">
    <source>
        <dbReference type="SAM" id="Phobius"/>
    </source>
</evidence>
<comment type="similarity">
    <text evidence="2">Belongs to the polysaccharide synthase family.</text>
</comment>
<evidence type="ECO:0000256" key="4">
    <source>
        <dbReference type="ARBA" id="ARBA00022692"/>
    </source>
</evidence>
<feature type="transmembrane region" description="Helical" evidence="7">
    <location>
        <begin position="443"/>
        <end position="464"/>
    </location>
</feature>
<evidence type="ECO:0000313" key="10">
    <source>
        <dbReference type="Proteomes" id="UP001169491"/>
    </source>
</evidence>
<evidence type="ECO:0000256" key="6">
    <source>
        <dbReference type="ARBA" id="ARBA00023136"/>
    </source>
</evidence>
<feature type="transmembrane region" description="Helical" evidence="7">
    <location>
        <begin position="147"/>
        <end position="165"/>
    </location>
</feature>
<evidence type="ECO:0000256" key="1">
    <source>
        <dbReference type="ARBA" id="ARBA00004651"/>
    </source>
</evidence>
<gene>
    <name evidence="8" type="ORF">J6I90_06330</name>
    <name evidence="9" type="ORF">J6I92_04975</name>
</gene>
<feature type="transmembrane region" description="Helical" evidence="7">
    <location>
        <begin position="419"/>
        <end position="437"/>
    </location>
</feature>
<dbReference type="InterPro" id="IPR050833">
    <property type="entry name" value="Poly_Biosynth_Transport"/>
</dbReference>
<dbReference type="EMBL" id="JAGGJC010000001">
    <property type="protein sequence ID" value="MDN7129216.1"/>
    <property type="molecule type" value="Genomic_DNA"/>
</dbReference>
<evidence type="ECO:0000256" key="5">
    <source>
        <dbReference type="ARBA" id="ARBA00022989"/>
    </source>
</evidence>
<keyword evidence="6 7" id="KW-0472">Membrane</keyword>
<dbReference type="Proteomes" id="UP001169491">
    <property type="component" value="Unassembled WGS sequence"/>
</dbReference>
<feature type="transmembrane region" description="Helical" evidence="7">
    <location>
        <begin position="354"/>
        <end position="374"/>
    </location>
</feature>
<dbReference type="PANTHER" id="PTHR30250:SF10">
    <property type="entry name" value="LIPOPOLYSACCHARIDE BIOSYNTHESIS PROTEIN WZXC"/>
    <property type="match status" value="1"/>
</dbReference>
<accession>A0AAW7QZM6</accession>
<dbReference type="GO" id="GO:0005886">
    <property type="term" value="C:plasma membrane"/>
    <property type="evidence" value="ECO:0007669"/>
    <property type="project" value="UniProtKB-SubCell"/>
</dbReference>
<feature type="transmembrane region" description="Helical" evidence="7">
    <location>
        <begin position="171"/>
        <end position="190"/>
    </location>
</feature>